<keyword evidence="5" id="KW-0687">Ribonucleoprotein</keyword>
<keyword evidence="6" id="KW-0175">Coiled coil</keyword>
<dbReference type="AlphaFoldDB" id="A0A3P7DUX4"/>
<proteinExistence type="inferred from homology"/>
<dbReference type="OMA" id="QRQERIC"/>
<comment type="similarity">
    <text evidence="2">Belongs to the eukaryotic ribosomal protein eS10 family.</text>
</comment>
<evidence type="ECO:0000256" key="2">
    <source>
        <dbReference type="ARBA" id="ARBA00007278"/>
    </source>
</evidence>
<evidence type="ECO:0000256" key="6">
    <source>
        <dbReference type="SAM" id="Coils"/>
    </source>
</evidence>
<dbReference type="InParanoid" id="A0A3P7DUX4"/>
<feature type="domain" description="Plectin/eS10 N-terminal" evidence="7">
    <location>
        <begin position="21"/>
        <end position="113"/>
    </location>
</feature>
<reference evidence="8 9" key="1">
    <citation type="submission" date="2018-11" db="EMBL/GenBank/DDBJ databases">
        <authorList>
            <consortium name="Pathogen Informatics"/>
        </authorList>
    </citation>
    <scope>NUCLEOTIDE SEQUENCE [LARGE SCALE GENOMIC DNA]</scope>
</reference>
<dbReference type="GO" id="GO:0003735">
    <property type="term" value="F:structural constituent of ribosome"/>
    <property type="evidence" value="ECO:0007669"/>
    <property type="project" value="TreeGrafter"/>
</dbReference>
<feature type="coiled-coil region" evidence="6">
    <location>
        <begin position="231"/>
        <end position="269"/>
    </location>
</feature>
<dbReference type="Gene3D" id="1.10.10.10">
    <property type="entry name" value="Winged helix-like DNA-binding domain superfamily/Winged helix DNA-binding domain"/>
    <property type="match status" value="1"/>
</dbReference>
<accession>A0A3P7DUX4</accession>
<dbReference type="FunFam" id="1.10.10.10:FF:000025">
    <property type="entry name" value="40S ribosomal protein S10"/>
    <property type="match status" value="1"/>
</dbReference>
<dbReference type="Pfam" id="PF13300">
    <property type="entry name" value="DUF4078"/>
    <property type="match status" value="1"/>
</dbReference>
<keyword evidence="4" id="KW-0689">Ribosomal protein</keyword>
<evidence type="ECO:0000256" key="1">
    <source>
        <dbReference type="ARBA" id="ARBA00004496"/>
    </source>
</evidence>
<comment type="subcellular location">
    <subcellularLocation>
        <location evidence="1">Cytoplasm</location>
    </subcellularLocation>
</comment>
<dbReference type="FunCoup" id="A0A3P7DUX4">
    <property type="interactions" value="1587"/>
</dbReference>
<gene>
    <name evidence="8" type="ORF">WBA_LOCUS860</name>
</gene>
<dbReference type="InterPro" id="IPR037447">
    <property type="entry name" value="Ribosomal_eS10"/>
</dbReference>
<dbReference type="PANTHER" id="PTHR12146">
    <property type="entry name" value="40S RIBOSOMAL PROTEIN S10"/>
    <property type="match status" value="1"/>
</dbReference>
<evidence type="ECO:0000256" key="3">
    <source>
        <dbReference type="ARBA" id="ARBA00022490"/>
    </source>
</evidence>
<organism evidence="8 9">
    <name type="scientific">Wuchereria bancrofti</name>
    <dbReference type="NCBI Taxonomy" id="6293"/>
    <lineage>
        <taxon>Eukaryota</taxon>
        <taxon>Metazoa</taxon>
        <taxon>Ecdysozoa</taxon>
        <taxon>Nematoda</taxon>
        <taxon>Chromadorea</taxon>
        <taxon>Rhabditida</taxon>
        <taxon>Spirurina</taxon>
        <taxon>Spiruromorpha</taxon>
        <taxon>Filarioidea</taxon>
        <taxon>Onchocercidae</taxon>
        <taxon>Wuchereria</taxon>
    </lineage>
</organism>
<name>A0A3P7DUX4_WUCBA</name>
<dbReference type="Pfam" id="PF03501">
    <property type="entry name" value="S10_plectin"/>
    <property type="match status" value="1"/>
</dbReference>
<dbReference type="GO" id="GO:0003723">
    <property type="term" value="F:RNA binding"/>
    <property type="evidence" value="ECO:0007669"/>
    <property type="project" value="TreeGrafter"/>
</dbReference>
<evidence type="ECO:0000256" key="5">
    <source>
        <dbReference type="ARBA" id="ARBA00023274"/>
    </source>
</evidence>
<dbReference type="PANTHER" id="PTHR12146:SF0">
    <property type="entry name" value="RIBOSOMAL PROTEIN S10"/>
    <property type="match status" value="1"/>
</dbReference>
<dbReference type="EMBL" id="UYWW01000146">
    <property type="protein sequence ID" value="VDM07474.1"/>
    <property type="molecule type" value="Genomic_DNA"/>
</dbReference>
<dbReference type="InterPro" id="IPR005326">
    <property type="entry name" value="Plectin_eS10_N"/>
</dbReference>
<dbReference type="InterPro" id="IPR036388">
    <property type="entry name" value="WH-like_DNA-bd_sf"/>
</dbReference>
<dbReference type="Proteomes" id="UP000270924">
    <property type="component" value="Unassembled WGS sequence"/>
</dbReference>
<dbReference type="GO" id="GO:0022627">
    <property type="term" value="C:cytosolic small ribosomal subunit"/>
    <property type="evidence" value="ECO:0007669"/>
    <property type="project" value="TreeGrafter"/>
</dbReference>
<dbReference type="GO" id="GO:0002181">
    <property type="term" value="P:cytoplasmic translation"/>
    <property type="evidence" value="ECO:0007669"/>
    <property type="project" value="UniProtKB-ARBA"/>
</dbReference>
<keyword evidence="3" id="KW-0963">Cytoplasm</keyword>
<sequence length="470" mass="54820">MSSAYRWVVGEVFGKSSKMLMPTKNRKAIYEYLFKEGVCVAKKDYNLKTHPSIPNVTNLEVIKACKSLASREYVKEQFAWRHHYWYLTNEGIDYLREYLHLPAEIVPSTVKAKQREPRLGFERMPRGSLDLASKFGPKVESDRDAYRTAEKVTEAGPGAAPVSGYRGYGRAVMDVPGPSLSGREKHHLETSDASSLFLLKGELYRKIDEQRRKTATATVKAPNRKSILRISKEEEKKLAEEKRQREARIRELEKSIAHDEEQRKRVQKILEEKSEIYSRLSRGEAVLSGDNEPVEFLVDFNAKKRDQDEQRLNDAEKAKNEENDAVHFNPSEEQRVYGVSHVPLPVIESKRQEQIQELLELSKKTEVNRAKRKHLLEEREKKKWEQLNRIRKRKGLEELPAWNSEGDNETNFLDIPLPDQLPKAETVQPEPKKFTPVREWDRGKVLYDRWITKQRDERDDEFAPPSSYFR</sequence>
<protein>
    <recommendedName>
        <fullName evidence="7">Plectin/eS10 N-terminal domain-containing protein</fullName>
    </recommendedName>
</protein>
<evidence type="ECO:0000259" key="7">
    <source>
        <dbReference type="Pfam" id="PF03501"/>
    </source>
</evidence>
<evidence type="ECO:0000313" key="9">
    <source>
        <dbReference type="Proteomes" id="UP000270924"/>
    </source>
</evidence>
<dbReference type="OrthoDB" id="5211809at2759"/>
<evidence type="ECO:0000256" key="4">
    <source>
        <dbReference type="ARBA" id="ARBA00022980"/>
    </source>
</evidence>
<evidence type="ECO:0000313" key="8">
    <source>
        <dbReference type="EMBL" id="VDM07474.1"/>
    </source>
</evidence>
<keyword evidence="9" id="KW-1185">Reference proteome</keyword>